<reference evidence="1" key="1">
    <citation type="journal article" date="2015" name="Nature">
        <title>Complex archaea that bridge the gap between prokaryotes and eukaryotes.</title>
        <authorList>
            <person name="Spang A."/>
            <person name="Saw J.H."/>
            <person name="Jorgensen S.L."/>
            <person name="Zaremba-Niedzwiedzka K."/>
            <person name="Martijn J."/>
            <person name="Lind A.E."/>
            <person name="van Eijk R."/>
            <person name="Schleper C."/>
            <person name="Guy L."/>
            <person name="Ettema T.J."/>
        </authorList>
    </citation>
    <scope>NUCLEOTIDE SEQUENCE</scope>
</reference>
<sequence length="45" mass="5498">MEDEEAFSLINQMIGMLHSNYHHNKKRDLKLDQLDEWTKKLIKKK</sequence>
<comment type="caution">
    <text evidence="1">The sequence shown here is derived from an EMBL/GenBank/DDBJ whole genome shotgun (WGS) entry which is preliminary data.</text>
</comment>
<gene>
    <name evidence="1" type="ORF">LCGC14_0363620</name>
</gene>
<evidence type="ECO:0000313" key="1">
    <source>
        <dbReference type="EMBL" id="KKN77165.1"/>
    </source>
</evidence>
<dbReference type="EMBL" id="LAZR01000284">
    <property type="protein sequence ID" value="KKN77165.1"/>
    <property type="molecule type" value="Genomic_DNA"/>
</dbReference>
<proteinExistence type="predicted"/>
<organism evidence="1">
    <name type="scientific">marine sediment metagenome</name>
    <dbReference type="NCBI Taxonomy" id="412755"/>
    <lineage>
        <taxon>unclassified sequences</taxon>
        <taxon>metagenomes</taxon>
        <taxon>ecological metagenomes</taxon>
    </lineage>
</organism>
<name>A0A0F9T7H4_9ZZZZ</name>
<accession>A0A0F9T7H4</accession>
<protein>
    <submittedName>
        <fullName evidence="1">Uncharacterized protein</fullName>
    </submittedName>
</protein>
<dbReference type="AlphaFoldDB" id="A0A0F9T7H4"/>